<dbReference type="Gene3D" id="3.90.1570.30">
    <property type="match status" value="1"/>
</dbReference>
<dbReference type="Gene3D" id="3.40.50.300">
    <property type="entry name" value="P-loop containing nucleotide triphosphate hydrolases"/>
    <property type="match status" value="2"/>
</dbReference>
<dbReference type="PROSITE" id="PS51192">
    <property type="entry name" value="HELICASE_ATP_BIND_1"/>
    <property type="match status" value="1"/>
</dbReference>
<evidence type="ECO:0000313" key="4">
    <source>
        <dbReference type="Proteomes" id="UP000634667"/>
    </source>
</evidence>
<reference evidence="4" key="1">
    <citation type="journal article" date="2019" name="Int. J. Syst. Evol. Microbiol.">
        <title>The Global Catalogue of Microorganisms (GCM) 10K type strain sequencing project: providing services to taxonomists for standard genome sequencing and annotation.</title>
        <authorList>
            <consortium name="The Broad Institute Genomics Platform"/>
            <consortium name="The Broad Institute Genome Sequencing Center for Infectious Disease"/>
            <person name="Wu L."/>
            <person name="Ma J."/>
        </authorList>
    </citation>
    <scope>NUCLEOTIDE SEQUENCE [LARGE SCALE GENOMIC DNA]</scope>
    <source>
        <strain evidence="4">KCTC 23723</strain>
    </source>
</reference>
<feature type="compositionally biased region" description="Acidic residues" evidence="1">
    <location>
        <begin position="597"/>
        <end position="607"/>
    </location>
</feature>
<evidence type="ECO:0000259" key="2">
    <source>
        <dbReference type="PROSITE" id="PS51192"/>
    </source>
</evidence>
<dbReference type="Proteomes" id="UP000634667">
    <property type="component" value="Unassembled WGS sequence"/>
</dbReference>
<dbReference type="Pfam" id="PF00271">
    <property type="entry name" value="Helicase_C"/>
    <property type="match status" value="1"/>
</dbReference>
<dbReference type="InterPro" id="IPR006935">
    <property type="entry name" value="Helicase/UvrB_N"/>
</dbReference>
<dbReference type="SUPFAM" id="SSF52540">
    <property type="entry name" value="P-loop containing nucleoside triphosphate hydrolases"/>
    <property type="match status" value="1"/>
</dbReference>
<name>A0ABQ2WLD3_9ALTE</name>
<dbReference type="PANTHER" id="PTHR47396">
    <property type="entry name" value="TYPE I RESTRICTION ENZYME ECOKI R PROTEIN"/>
    <property type="match status" value="1"/>
</dbReference>
<dbReference type="InterPro" id="IPR027417">
    <property type="entry name" value="P-loop_NTPase"/>
</dbReference>
<accession>A0ABQ2WLD3</accession>
<dbReference type="EMBL" id="BMYR01000004">
    <property type="protein sequence ID" value="GGW57721.1"/>
    <property type="molecule type" value="Genomic_DNA"/>
</dbReference>
<keyword evidence="4" id="KW-1185">Reference proteome</keyword>
<dbReference type="SMART" id="SM00487">
    <property type="entry name" value="DEXDc"/>
    <property type="match status" value="1"/>
</dbReference>
<dbReference type="NCBIfam" id="NF046051">
    <property type="entry name" value="restrict_EcoAI"/>
    <property type="match status" value="1"/>
</dbReference>
<dbReference type="InterPro" id="IPR001650">
    <property type="entry name" value="Helicase_C-like"/>
</dbReference>
<dbReference type="CDD" id="cd18032">
    <property type="entry name" value="DEXHc_RE_I_III_res"/>
    <property type="match status" value="1"/>
</dbReference>
<feature type="domain" description="Helicase ATP-binding" evidence="2">
    <location>
        <begin position="192"/>
        <end position="352"/>
    </location>
</feature>
<comment type="caution">
    <text evidence="3">The sequence shown here is derived from an EMBL/GenBank/DDBJ whole genome shotgun (WGS) entry which is preliminary data.</text>
</comment>
<dbReference type="Pfam" id="PF04313">
    <property type="entry name" value="HSDR_N"/>
    <property type="match status" value="1"/>
</dbReference>
<dbReference type="Pfam" id="PF08463">
    <property type="entry name" value="EcoEI_R_C"/>
    <property type="match status" value="1"/>
</dbReference>
<dbReference type="RefSeq" id="WP_189481570.1">
    <property type="nucleotide sequence ID" value="NZ_BMYR01000004.1"/>
</dbReference>
<dbReference type="InterPro" id="IPR050742">
    <property type="entry name" value="Helicase_Restrict-Modif_Enz"/>
</dbReference>
<organism evidence="3 4">
    <name type="scientific">Alishewanella tabrizica</name>
    <dbReference type="NCBI Taxonomy" id="671278"/>
    <lineage>
        <taxon>Bacteria</taxon>
        <taxon>Pseudomonadati</taxon>
        <taxon>Pseudomonadota</taxon>
        <taxon>Gammaproteobacteria</taxon>
        <taxon>Alteromonadales</taxon>
        <taxon>Alteromonadaceae</taxon>
        <taxon>Alishewanella</taxon>
    </lineage>
</organism>
<dbReference type="GO" id="GO:0004386">
    <property type="term" value="F:helicase activity"/>
    <property type="evidence" value="ECO:0007669"/>
    <property type="project" value="UniProtKB-KW"/>
</dbReference>
<keyword evidence="3" id="KW-0378">Hydrolase</keyword>
<gene>
    <name evidence="3" type="primary">hsdR</name>
    <name evidence="3" type="ORF">GCM10008111_12280</name>
</gene>
<feature type="region of interest" description="Disordered" evidence="1">
    <location>
        <begin position="572"/>
        <end position="609"/>
    </location>
</feature>
<dbReference type="InterPro" id="IPR013670">
    <property type="entry name" value="EcoEI_R_C_dom"/>
</dbReference>
<dbReference type="CDD" id="cd18799">
    <property type="entry name" value="SF2_C_EcoAI-like"/>
    <property type="match status" value="1"/>
</dbReference>
<sequence>MNTKDFSGNNAFSGDKRALSERDICSKFITPAIQQAGWDLQSQIREELTFTAGRVIVRGRMHTRGEKRRADYVLYHKKNLPLAVVEAKDNKHSIGAGMQQALAYSEALDVLFVFSSNGDGFLFHDKTGLSGKTEHELSLSEFPSPAQLWQWYCQHHGFQDSAVQLVDTPYYDDGSGRSPRYYQMTAINRTVEAVARGQDRILLVMATGTGKTYTAFQIIWRLWKSRQKKRILFLADRNILVDQTKNNDFKPFGQAMTKITNRTINKSYEIYLSLYQAVTGTDEEKNIYREFSPDFFDLIVIDECHRGSAREDSAWRDILDYFKSATHIGLTATPKETKDVSNIHYFGEPIFTYSLKQGIDDGFLAPYKVVRIDFDIDLQGWRPKKGQKDKYGLEIEDRIYNQKDMDRNIVFDERTQLVAQKVTEYLQKTGEYQKTIIFCDDIDHAERMRQALVNLNPERVRESTKYIMRITGDDNEGKAELDNFINPESRYPVIATTSKLMTTGVDAQTCKLVVLDQRIQSMTEFKQIIGRGTRINEDYDKLWFTILDFKKATELFADPAFDGDPVMIYSPKPGEEPVPPEAPGTIEEPAAPYGEDGIPEGEGEGEPYEPVGPGEPRKKFYVAGQPVTMIGSRVQFLGPDGKLITESLTDYTKHCVQKQFATLKDFFRHWSSAERKAEIIEQLKEQGVQWDDLRAEVKQKRGNELDAFDLIAHIVYDAPPLTRRERANNVKKRNYFTKYQGAALQVLENLLEKYADTGIEHIEDMKILRLPPFDQIGTGLELINAFGGKAGYEQALHELEQALYDDKSIA</sequence>
<keyword evidence="3" id="KW-0547">Nucleotide-binding</keyword>
<dbReference type="Pfam" id="PF04851">
    <property type="entry name" value="ResIII"/>
    <property type="match status" value="1"/>
</dbReference>
<dbReference type="InterPro" id="IPR014001">
    <property type="entry name" value="Helicase_ATP-bd"/>
</dbReference>
<keyword evidence="3" id="KW-0067">ATP-binding</keyword>
<keyword evidence="3" id="KW-0347">Helicase</keyword>
<protein>
    <submittedName>
        <fullName evidence="3">DEAD/DEAH box helicase</fullName>
    </submittedName>
</protein>
<evidence type="ECO:0000256" key="1">
    <source>
        <dbReference type="SAM" id="MobiDB-lite"/>
    </source>
</evidence>
<proteinExistence type="predicted"/>
<dbReference type="PANTHER" id="PTHR47396:SF1">
    <property type="entry name" value="ATP-DEPENDENT HELICASE IRC3-RELATED"/>
    <property type="match status" value="1"/>
</dbReference>
<dbReference type="InterPro" id="IPR007409">
    <property type="entry name" value="Restrct_endonuc_type1_HsdR_N"/>
</dbReference>
<evidence type="ECO:0000313" key="3">
    <source>
        <dbReference type="EMBL" id="GGW57721.1"/>
    </source>
</evidence>